<dbReference type="GO" id="GO:0030154">
    <property type="term" value="P:cell differentiation"/>
    <property type="evidence" value="ECO:0007669"/>
    <property type="project" value="TreeGrafter"/>
</dbReference>
<dbReference type="SMART" id="SM00524">
    <property type="entry name" value="DWB"/>
    <property type="match status" value="1"/>
</dbReference>
<protein>
    <recommendedName>
        <fullName evidence="3">MH2 domain-containing protein</fullName>
    </recommendedName>
</protein>
<dbReference type="GO" id="GO:0050793">
    <property type="term" value="P:regulation of developmental process"/>
    <property type="evidence" value="ECO:0007669"/>
    <property type="project" value="UniProtKB-ARBA"/>
</dbReference>
<dbReference type="GO" id="GO:0009653">
    <property type="term" value="P:anatomical structure morphogenesis"/>
    <property type="evidence" value="ECO:0007669"/>
    <property type="project" value="TreeGrafter"/>
</dbReference>
<dbReference type="Pfam" id="PF03166">
    <property type="entry name" value="MH2"/>
    <property type="match status" value="1"/>
</dbReference>
<dbReference type="FunFam" id="2.60.200.10:FF:000004">
    <property type="entry name" value="Mothers against decapentaplegic homolog"/>
    <property type="match status" value="1"/>
</dbReference>
<keyword evidence="5" id="KW-1185">Reference proteome</keyword>
<reference evidence="4" key="1">
    <citation type="submission" date="2020-11" db="EMBL/GenBank/DDBJ databases">
        <authorList>
            <person name="Tran Van P."/>
        </authorList>
    </citation>
    <scope>NUCLEOTIDE SEQUENCE</scope>
</reference>
<dbReference type="Gene3D" id="2.60.200.10">
    <property type="match status" value="1"/>
</dbReference>
<proteinExistence type="predicted"/>
<accession>A0A7R9QEU5</accession>
<dbReference type="InterPro" id="IPR008984">
    <property type="entry name" value="SMAD_FHA_dom_sf"/>
</dbReference>
<evidence type="ECO:0000256" key="1">
    <source>
        <dbReference type="ARBA" id="ARBA00023015"/>
    </source>
</evidence>
<dbReference type="OrthoDB" id="5946219at2759"/>
<dbReference type="GO" id="GO:0070411">
    <property type="term" value="F:I-SMAD binding"/>
    <property type="evidence" value="ECO:0007669"/>
    <property type="project" value="TreeGrafter"/>
</dbReference>
<keyword evidence="2" id="KW-0804">Transcription</keyword>
<sequence length="201" mass="23337">MKALIAKRLRIQAPEGCRHWCTLAYWELRHRVGRQFPVFGDSINVFAHWPQGEGLWLEQWFSTSISNRDKSVRRTREKIGVGVTISREEDGVWVYNRSNDPIFVNSPTLDPPNTRNLTVYKVFPGFSIKVFDFEIAQNYRRLHAIEPPDGPMDHNAFRISFAKGWGPDYSRQFITSCPCWLEVLLSVTDKVKRSISHLINS</sequence>
<dbReference type="PROSITE" id="PS51076">
    <property type="entry name" value="MH2"/>
    <property type="match status" value="1"/>
</dbReference>
<dbReference type="AlphaFoldDB" id="A0A7R9QEU5"/>
<evidence type="ECO:0000313" key="5">
    <source>
        <dbReference type="Proteomes" id="UP000728032"/>
    </source>
</evidence>
<dbReference type="GO" id="GO:0071144">
    <property type="term" value="C:heteromeric SMAD protein complex"/>
    <property type="evidence" value="ECO:0007669"/>
    <property type="project" value="TreeGrafter"/>
</dbReference>
<keyword evidence="1" id="KW-0805">Transcription regulation</keyword>
<dbReference type="GO" id="GO:0051239">
    <property type="term" value="P:regulation of multicellular organismal process"/>
    <property type="evidence" value="ECO:0007669"/>
    <property type="project" value="UniProtKB-ARBA"/>
</dbReference>
<dbReference type="GO" id="GO:0006357">
    <property type="term" value="P:regulation of transcription by RNA polymerase II"/>
    <property type="evidence" value="ECO:0007669"/>
    <property type="project" value="TreeGrafter"/>
</dbReference>
<organism evidence="4">
    <name type="scientific">Oppiella nova</name>
    <dbReference type="NCBI Taxonomy" id="334625"/>
    <lineage>
        <taxon>Eukaryota</taxon>
        <taxon>Metazoa</taxon>
        <taxon>Ecdysozoa</taxon>
        <taxon>Arthropoda</taxon>
        <taxon>Chelicerata</taxon>
        <taxon>Arachnida</taxon>
        <taxon>Acari</taxon>
        <taxon>Acariformes</taxon>
        <taxon>Sarcoptiformes</taxon>
        <taxon>Oribatida</taxon>
        <taxon>Brachypylina</taxon>
        <taxon>Oppioidea</taxon>
        <taxon>Oppiidae</taxon>
        <taxon>Oppiella</taxon>
    </lineage>
</organism>
<dbReference type="GO" id="GO:0009791">
    <property type="term" value="P:post-embryonic development"/>
    <property type="evidence" value="ECO:0007669"/>
    <property type="project" value="UniProtKB-ARBA"/>
</dbReference>
<dbReference type="PANTHER" id="PTHR13703:SF54">
    <property type="entry name" value="MOTHERS AGAINST DECAPENTAPLEGIC HOMOLOG"/>
    <property type="match status" value="1"/>
</dbReference>
<dbReference type="InterPro" id="IPR017855">
    <property type="entry name" value="SMAD-like_dom_sf"/>
</dbReference>
<name>A0A7R9QEU5_9ACAR</name>
<dbReference type="SUPFAM" id="SSF49879">
    <property type="entry name" value="SMAD/FHA domain"/>
    <property type="match status" value="1"/>
</dbReference>
<feature type="domain" description="MH2" evidence="3">
    <location>
        <begin position="20"/>
        <end position="201"/>
    </location>
</feature>
<evidence type="ECO:0000259" key="3">
    <source>
        <dbReference type="PROSITE" id="PS51076"/>
    </source>
</evidence>
<dbReference type="GO" id="GO:0060395">
    <property type="term" value="P:SMAD protein signal transduction"/>
    <property type="evidence" value="ECO:0007669"/>
    <property type="project" value="TreeGrafter"/>
</dbReference>
<gene>
    <name evidence="4" type="ORF">ONB1V03_LOCUS3182</name>
</gene>
<dbReference type="EMBL" id="OC915707">
    <property type="protein sequence ID" value="CAD7641602.1"/>
    <property type="molecule type" value="Genomic_DNA"/>
</dbReference>
<dbReference type="EMBL" id="CAJPVJ010000882">
    <property type="protein sequence ID" value="CAG2163608.1"/>
    <property type="molecule type" value="Genomic_DNA"/>
</dbReference>
<evidence type="ECO:0000313" key="4">
    <source>
        <dbReference type="EMBL" id="CAD7641602.1"/>
    </source>
</evidence>
<dbReference type="GO" id="GO:0140416">
    <property type="term" value="F:transcription regulator inhibitor activity"/>
    <property type="evidence" value="ECO:0007669"/>
    <property type="project" value="TreeGrafter"/>
</dbReference>
<dbReference type="InterPro" id="IPR001132">
    <property type="entry name" value="SMAD_dom_Dwarfin-type"/>
</dbReference>
<dbReference type="Proteomes" id="UP000728032">
    <property type="component" value="Unassembled WGS sequence"/>
</dbReference>
<evidence type="ECO:0000256" key="2">
    <source>
        <dbReference type="ARBA" id="ARBA00023163"/>
    </source>
</evidence>
<dbReference type="InterPro" id="IPR013790">
    <property type="entry name" value="Dwarfin"/>
</dbReference>
<dbReference type="PANTHER" id="PTHR13703">
    <property type="entry name" value="SMAD"/>
    <property type="match status" value="1"/>
</dbReference>